<dbReference type="Gene3D" id="3.40.395.10">
    <property type="entry name" value="Adenoviral Proteinase, Chain A"/>
    <property type="match status" value="1"/>
</dbReference>
<dbReference type="Proteomes" id="UP000187609">
    <property type="component" value="Unassembled WGS sequence"/>
</dbReference>
<gene>
    <name evidence="5" type="ORF">A4A49_62527</name>
</gene>
<keyword evidence="3" id="KW-0378">Hydrolase</keyword>
<evidence type="ECO:0000256" key="1">
    <source>
        <dbReference type="ARBA" id="ARBA00005234"/>
    </source>
</evidence>
<protein>
    <recommendedName>
        <fullName evidence="4">Ubiquitin-like protease family profile domain-containing protein</fullName>
    </recommendedName>
</protein>
<evidence type="ECO:0000256" key="3">
    <source>
        <dbReference type="ARBA" id="ARBA00022801"/>
    </source>
</evidence>
<proteinExistence type="inferred from homology"/>
<comment type="similarity">
    <text evidence="1">Belongs to the peptidase C48 family.</text>
</comment>
<organism evidence="5 6">
    <name type="scientific">Nicotiana attenuata</name>
    <name type="common">Coyote tobacco</name>
    <dbReference type="NCBI Taxonomy" id="49451"/>
    <lineage>
        <taxon>Eukaryota</taxon>
        <taxon>Viridiplantae</taxon>
        <taxon>Streptophyta</taxon>
        <taxon>Embryophyta</taxon>
        <taxon>Tracheophyta</taxon>
        <taxon>Spermatophyta</taxon>
        <taxon>Magnoliopsida</taxon>
        <taxon>eudicotyledons</taxon>
        <taxon>Gunneridae</taxon>
        <taxon>Pentapetalae</taxon>
        <taxon>asterids</taxon>
        <taxon>lamiids</taxon>
        <taxon>Solanales</taxon>
        <taxon>Solanaceae</taxon>
        <taxon>Nicotianoideae</taxon>
        <taxon>Nicotianeae</taxon>
        <taxon>Nicotiana</taxon>
    </lineage>
</organism>
<dbReference type="GO" id="GO:0008234">
    <property type="term" value="F:cysteine-type peptidase activity"/>
    <property type="evidence" value="ECO:0007669"/>
    <property type="project" value="InterPro"/>
</dbReference>
<feature type="non-terminal residue" evidence="5">
    <location>
        <position position="1"/>
    </location>
</feature>
<dbReference type="InterPro" id="IPR038765">
    <property type="entry name" value="Papain-like_cys_pep_sf"/>
</dbReference>
<dbReference type="GO" id="GO:0006508">
    <property type="term" value="P:proteolysis"/>
    <property type="evidence" value="ECO:0007669"/>
    <property type="project" value="UniProtKB-KW"/>
</dbReference>
<sequence>LKTDATEYNSNPFRLAGIDIPKSFFTELVDPTSDLADERGLEHVRNYAWLIPHCLKCLDFGAHNKFYGKRPVQKFQIKWMNTPLQGNNVDCGVFALMFNDMRLKKEDVYNFDQSQALTFRRELAANLCAHGKWKQDSGYETPEEQVGDDYGDFEETLCEFFD</sequence>
<keyword evidence="2" id="KW-0645">Protease</keyword>
<evidence type="ECO:0000313" key="6">
    <source>
        <dbReference type="Proteomes" id="UP000187609"/>
    </source>
</evidence>
<evidence type="ECO:0000256" key="2">
    <source>
        <dbReference type="ARBA" id="ARBA00022670"/>
    </source>
</evidence>
<accession>A0A314KH97</accession>
<dbReference type="AlphaFoldDB" id="A0A314KH97"/>
<evidence type="ECO:0000313" key="5">
    <source>
        <dbReference type="EMBL" id="OIT28540.1"/>
    </source>
</evidence>
<name>A0A314KH97_NICAT</name>
<evidence type="ECO:0000259" key="4">
    <source>
        <dbReference type="Pfam" id="PF02902"/>
    </source>
</evidence>
<dbReference type="Pfam" id="PF02902">
    <property type="entry name" value="Peptidase_C48"/>
    <property type="match status" value="1"/>
</dbReference>
<dbReference type="InterPro" id="IPR003653">
    <property type="entry name" value="Peptidase_C48_C"/>
</dbReference>
<dbReference type="EMBL" id="MJEQ01002031">
    <property type="protein sequence ID" value="OIT28540.1"/>
    <property type="molecule type" value="Genomic_DNA"/>
</dbReference>
<keyword evidence="6" id="KW-1185">Reference proteome</keyword>
<comment type="caution">
    <text evidence="5">The sequence shown here is derived from an EMBL/GenBank/DDBJ whole genome shotgun (WGS) entry which is preliminary data.</text>
</comment>
<reference evidence="5" key="1">
    <citation type="submission" date="2016-11" db="EMBL/GenBank/DDBJ databases">
        <title>The genome of Nicotiana attenuata.</title>
        <authorList>
            <person name="Xu S."/>
            <person name="Brockmoeller T."/>
            <person name="Gaquerel E."/>
            <person name="Navarro A."/>
            <person name="Kuhl H."/>
            <person name="Gase K."/>
            <person name="Ling Z."/>
            <person name="Zhou W."/>
            <person name="Kreitzer C."/>
            <person name="Stanke M."/>
            <person name="Tang H."/>
            <person name="Lyons E."/>
            <person name="Pandey P."/>
            <person name="Pandey S.P."/>
            <person name="Timmermann B."/>
            <person name="Baldwin I.T."/>
        </authorList>
    </citation>
    <scope>NUCLEOTIDE SEQUENCE [LARGE SCALE GENOMIC DNA]</scope>
    <source>
        <strain evidence="5">UT</strain>
    </source>
</reference>
<feature type="domain" description="Ubiquitin-like protease family profile" evidence="4">
    <location>
        <begin position="69"/>
        <end position="126"/>
    </location>
</feature>
<dbReference type="SUPFAM" id="SSF54001">
    <property type="entry name" value="Cysteine proteinases"/>
    <property type="match status" value="1"/>
</dbReference>